<dbReference type="InterPro" id="IPR028994">
    <property type="entry name" value="Integrin_alpha_N"/>
</dbReference>
<dbReference type="Pfam" id="PF07593">
    <property type="entry name" value="UnbV_ASPIC"/>
    <property type="match status" value="1"/>
</dbReference>
<dbReference type="Gene3D" id="2.130.10.130">
    <property type="entry name" value="Integrin alpha, N-terminal"/>
    <property type="match status" value="1"/>
</dbReference>
<dbReference type="InterPro" id="IPR011519">
    <property type="entry name" value="UnbV_ASPIC"/>
</dbReference>
<feature type="domain" description="ASPIC/UnbV" evidence="1">
    <location>
        <begin position="214"/>
        <end position="278"/>
    </location>
</feature>
<evidence type="ECO:0000313" key="2">
    <source>
        <dbReference type="EMBL" id="RXJ74549.1"/>
    </source>
</evidence>
<dbReference type="Proteomes" id="UP000290287">
    <property type="component" value="Unassembled WGS sequence"/>
</dbReference>
<proteinExistence type="predicted"/>
<gene>
    <name evidence="2" type="ORF">CS022_02960</name>
</gene>
<accession>A0A4Q0YZA3</accession>
<dbReference type="PANTHER" id="PTHR16026">
    <property type="entry name" value="CARTILAGE ACIDIC PROTEIN 1"/>
    <property type="match status" value="1"/>
</dbReference>
<dbReference type="InterPro" id="IPR011989">
    <property type="entry name" value="ARM-like"/>
</dbReference>
<dbReference type="InterPro" id="IPR027039">
    <property type="entry name" value="Crtac1"/>
</dbReference>
<dbReference type="InterPro" id="IPR016024">
    <property type="entry name" value="ARM-type_fold"/>
</dbReference>
<dbReference type="Gene3D" id="1.25.10.10">
    <property type="entry name" value="Leucine-rich Repeat Variant"/>
    <property type="match status" value="1"/>
</dbReference>
<dbReference type="SUPFAM" id="SSF69318">
    <property type="entry name" value="Integrin alpha N-terminal domain"/>
    <property type="match status" value="1"/>
</dbReference>
<keyword evidence="3" id="KW-1185">Reference proteome</keyword>
<dbReference type="PANTHER" id="PTHR16026:SF0">
    <property type="entry name" value="CARTILAGE ACIDIC PROTEIN 1"/>
    <property type="match status" value="1"/>
</dbReference>
<organism evidence="2 3">
    <name type="scientific">Veronia nyctiphanis</name>
    <dbReference type="NCBI Taxonomy" id="1278244"/>
    <lineage>
        <taxon>Bacteria</taxon>
        <taxon>Pseudomonadati</taxon>
        <taxon>Pseudomonadota</taxon>
        <taxon>Gammaproteobacteria</taxon>
        <taxon>Vibrionales</taxon>
        <taxon>Vibrionaceae</taxon>
        <taxon>Veronia</taxon>
    </lineage>
</organism>
<sequence>MNANNTGNKVYVTHNSVFNQSNSLRDKSNVFDFQTATGSHSAIYGPLVDNWHFDLLVSHRQGHLQTLVAPSQRPPYFQNVTEKAKFSGEHDRYLSVWGNIVADLNNDGWLDVVSRTGELKPEADTPYLARRQPDVVAMNTGGQFRQVTLDEMGIVKSLNYSGRGGISADFDNDGDMDLFLSNNNDAGQLLINRTPKISDWLGLELIADTHTSGLDTAVTIEYQDGTRIRRHSNSRFSFLSYGDKRFLVPAAKPVREITIYWPDGSSSQHQNLPLNEYVKIEQSEELSIASLMNLGLEKIETTIGTKEEEVEAPLPPADSEFSLASAFTALPASEQDISTLFLTKELTLAHEPGSVAAWLYQLDSGALFNEPLFEKLATDPDAGLAFSRQLEYRPPGNTMLAYLPALFQNPDPEVREQAVNAISKWQIDATIPMVIPLLTDDSDAVKCAVNQMMIGLFEQTTTLSDHKWLALPDMINALGGSPAPCQLQALGASGHHKALRPLLSFLNHPDLITAMTARLALGQLRQPGGFLPMAEDLKMYALTDPDENSARLSLSSIVSLRKLASNQQLRELGEWLTSLSTEHVEMLLITFQRYNTPGLGLATLQEAVKEHLKPLRQAVLLPVNSYVHSPTLFF</sequence>
<protein>
    <recommendedName>
        <fullName evidence="1">ASPIC/UnbV domain-containing protein</fullName>
    </recommendedName>
</protein>
<evidence type="ECO:0000259" key="1">
    <source>
        <dbReference type="Pfam" id="PF07593"/>
    </source>
</evidence>
<dbReference type="AlphaFoldDB" id="A0A4Q0YZA3"/>
<dbReference type="EMBL" id="PEIB01000002">
    <property type="protein sequence ID" value="RXJ74549.1"/>
    <property type="molecule type" value="Genomic_DNA"/>
</dbReference>
<dbReference type="SUPFAM" id="SSF48371">
    <property type="entry name" value="ARM repeat"/>
    <property type="match status" value="1"/>
</dbReference>
<name>A0A4Q0YZA3_9GAMM</name>
<reference evidence="2 3" key="1">
    <citation type="submission" date="2017-10" db="EMBL/GenBank/DDBJ databases">
        <title>Nyctiphanis sp. nov., isolated from the stomach of the euphausiid Nyctiphanes simplex (Hansen, 1911) in the Gulf of California.</title>
        <authorList>
            <person name="Gomez-Gil B."/>
            <person name="Aguilar-Mendez M."/>
            <person name="Lopez-Cortes A."/>
            <person name="Gomez-Gutierrez J."/>
            <person name="Roque A."/>
            <person name="Lang E."/>
            <person name="Gonzalez-Castillo A."/>
        </authorList>
    </citation>
    <scope>NUCLEOTIDE SEQUENCE [LARGE SCALE GENOMIC DNA]</scope>
    <source>
        <strain evidence="2 3">CAIM 600</strain>
    </source>
</reference>
<evidence type="ECO:0000313" key="3">
    <source>
        <dbReference type="Proteomes" id="UP000290287"/>
    </source>
</evidence>
<comment type="caution">
    <text evidence="2">The sequence shown here is derived from an EMBL/GenBank/DDBJ whole genome shotgun (WGS) entry which is preliminary data.</text>
</comment>